<accession>A0A8K0TS73</accession>
<proteinExistence type="predicted"/>
<comment type="caution">
    <text evidence="1">The sequence shown here is derived from an EMBL/GenBank/DDBJ whole genome shotgun (WGS) entry which is preliminary data.</text>
</comment>
<dbReference type="Proteomes" id="UP000813385">
    <property type="component" value="Unassembled WGS sequence"/>
</dbReference>
<organism evidence="1 2">
    <name type="scientific">Plectosphaerella cucumerina</name>
    <dbReference type="NCBI Taxonomy" id="40658"/>
    <lineage>
        <taxon>Eukaryota</taxon>
        <taxon>Fungi</taxon>
        <taxon>Dikarya</taxon>
        <taxon>Ascomycota</taxon>
        <taxon>Pezizomycotina</taxon>
        <taxon>Sordariomycetes</taxon>
        <taxon>Hypocreomycetidae</taxon>
        <taxon>Glomerellales</taxon>
        <taxon>Plectosphaerellaceae</taxon>
        <taxon>Plectosphaerella</taxon>
    </lineage>
</organism>
<protein>
    <submittedName>
        <fullName evidence="1">Uncharacterized protein</fullName>
    </submittedName>
</protein>
<reference evidence="1" key="1">
    <citation type="journal article" date="2021" name="Nat. Commun.">
        <title>Genetic determinants of endophytism in the Arabidopsis root mycobiome.</title>
        <authorList>
            <person name="Mesny F."/>
            <person name="Miyauchi S."/>
            <person name="Thiergart T."/>
            <person name="Pickel B."/>
            <person name="Atanasova L."/>
            <person name="Karlsson M."/>
            <person name="Huettel B."/>
            <person name="Barry K.W."/>
            <person name="Haridas S."/>
            <person name="Chen C."/>
            <person name="Bauer D."/>
            <person name="Andreopoulos W."/>
            <person name="Pangilinan J."/>
            <person name="LaButti K."/>
            <person name="Riley R."/>
            <person name="Lipzen A."/>
            <person name="Clum A."/>
            <person name="Drula E."/>
            <person name="Henrissat B."/>
            <person name="Kohler A."/>
            <person name="Grigoriev I.V."/>
            <person name="Martin F.M."/>
            <person name="Hacquard S."/>
        </authorList>
    </citation>
    <scope>NUCLEOTIDE SEQUENCE</scope>
    <source>
        <strain evidence="1">MPI-CAGE-AT-0016</strain>
    </source>
</reference>
<evidence type="ECO:0000313" key="2">
    <source>
        <dbReference type="Proteomes" id="UP000813385"/>
    </source>
</evidence>
<keyword evidence="2" id="KW-1185">Reference proteome</keyword>
<dbReference type="AlphaFoldDB" id="A0A8K0TS73"/>
<dbReference type="EMBL" id="JAGPXD010000001">
    <property type="protein sequence ID" value="KAH7376407.1"/>
    <property type="molecule type" value="Genomic_DNA"/>
</dbReference>
<evidence type="ECO:0000313" key="1">
    <source>
        <dbReference type="EMBL" id="KAH7376407.1"/>
    </source>
</evidence>
<sequence>MSFLGVEMSRLGVVLCLLACRSRDRRSTFYKRTAAPVHLDVSALSIDVIGLVSSVQVQWLPASCGRSATFSHDDSGMRKPPTRLLSPFRFHPEPKVLISKSLRHTHRRGNFIMGD</sequence>
<gene>
    <name evidence="1" type="ORF">B0T11DRAFT_20653</name>
</gene>
<name>A0A8K0TS73_9PEZI</name>